<comment type="caution">
    <text evidence="2">The sequence shown here is derived from an EMBL/GenBank/DDBJ whole genome shotgun (WGS) entry which is preliminary data.</text>
</comment>
<proteinExistence type="predicted"/>
<dbReference type="AlphaFoldDB" id="A0AAD4NA80"/>
<dbReference type="EMBL" id="JAKKPZ010000004">
    <property type="protein sequence ID" value="KAI1722319.1"/>
    <property type="molecule type" value="Genomic_DNA"/>
</dbReference>
<gene>
    <name evidence="2" type="ORF">DdX_04631</name>
</gene>
<organism evidence="2 3">
    <name type="scientific">Ditylenchus destructor</name>
    <dbReference type="NCBI Taxonomy" id="166010"/>
    <lineage>
        <taxon>Eukaryota</taxon>
        <taxon>Metazoa</taxon>
        <taxon>Ecdysozoa</taxon>
        <taxon>Nematoda</taxon>
        <taxon>Chromadorea</taxon>
        <taxon>Rhabditida</taxon>
        <taxon>Tylenchina</taxon>
        <taxon>Tylenchomorpha</taxon>
        <taxon>Sphaerularioidea</taxon>
        <taxon>Anguinidae</taxon>
        <taxon>Anguininae</taxon>
        <taxon>Ditylenchus</taxon>
    </lineage>
</organism>
<reference evidence="2" key="1">
    <citation type="submission" date="2022-01" db="EMBL/GenBank/DDBJ databases">
        <title>Genome Sequence Resource for Two Populations of Ditylenchus destructor, the Migratory Endoparasitic Phytonematode.</title>
        <authorList>
            <person name="Zhang H."/>
            <person name="Lin R."/>
            <person name="Xie B."/>
        </authorList>
    </citation>
    <scope>NUCLEOTIDE SEQUENCE</scope>
    <source>
        <strain evidence="2">BazhouSP</strain>
    </source>
</reference>
<evidence type="ECO:0000256" key="1">
    <source>
        <dbReference type="SAM" id="MobiDB-lite"/>
    </source>
</evidence>
<protein>
    <submittedName>
        <fullName evidence="2">Uncharacterized protein</fullName>
    </submittedName>
</protein>
<feature type="compositionally biased region" description="Low complexity" evidence="1">
    <location>
        <begin position="17"/>
        <end position="28"/>
    </location>
</feature>
<evidence type="ECO:0000313" key="2">
    <source>
        <dbReference type="EMBL" id="KAI1722319.1"/>
    </source>
</evidence>
<feature type="region of interest" description="Disordered" evidence="1">
    <location>
        <begin position="1"/>
        <end position="48"/>
    </location>
</feature>
<sequence length="101" mass="11115">MNSLGSWTDLGRRTLANQSSPQQHNSPQTGSRVGDQDQTNGSVHLNPRFLVNRDSQQELIDNIQNGQRPMTNPLQQWLSSDLALNEQALSNSHAGAPLVEV</sequence>
<keyword evidence="3" id="KW-1185">Reference proteome</keyword>
<name>A0AAD4NA80_9BILA</name>
<dbReference type="Proteomes" id="UP001201812">
    <property type="component" value="Unassembled WGS sequence"/>
</dbReference>
<evidence type="ECO:0000313" key="3">
    <source>
        <dbReference type="Proteomes" id="UP001201812"/>
    </source>
</evidence>
<accession>A0AAD4NA80</accession>